<comment type="caution">
    <text evidence="9">The sequence shown here is derived from an EMBL/GenBank/DDBJ whole genome shotgun (WGS) entry which is preliminary data.</text>
</comment>
<evidence type="ECO:0000256" key="2">
    <source>
        <dbReference type="ARBA" id="ARBA00004936"/>
    </source>
</evidence>
<dbReference type="Pfam" id="PF00884">
    <property type="entry name" value="Sulfatase"/>
    <property type="match status" value="1"/>
</dbReference>
<comment type="subcellular location">
    <subcellularLocation>
        <location evidence="1">Cell membrane</location>
        <topology evidence="1">Multi-pass membrane protein</topology>
    </subcellularLocation>
</comment>
<evidence type="ECO:0000313" key="11">
    <source>
        <dbReference type="Proteomes" id="UP000286104"/>
    </source>
</evidence>
<evidence type="ECO:0000256" key="6">
    <source>
        <dbReference type="ARBA" id="ARBA00023136"/>
    </source>
</evidence>
<evidence type="ECO:0000313" key="10">
    <source>
        <dbReference type="Proteomes" id="UP000283721"/>
    </source>
</evidence>
<sequence length="261" mass="29763">MEMTYADESVGGAMSENYIPELTQISLENENFGTYGKLNGAYTTSGVTFTMGGLVAQTSGVPINENLISNDTLNSNWESDNNYVPGVWAIGDVLNGEGYNQEFLIGSDKKFAGRSSYFKGHGNYDIFDYYTAIDRRYIDDDYMVWWGYEDKKLFEYAKTEITDLANEEEPFNFTMLTVDTHFTDGYLCNLCGDEYDDQYSNVMACSSKQVAEFVEWIQEQEFYENTTIVISGDHLTMDSDYLDVELLKDSKLYRKKILYGG</sequence>
<dbReference type="Proteomes" id="UP000286104">
    <property type="component" value="Unassembled WGS sequence"/>
</dbReference>
<dbReference type="InterPro" id="IPR050448">
    <property type="entry name" value="OpgB/LTA_synthase_biosynth"/>
</dbReference>
<feature type="domain" description="Sulfatase N-terminal" evidence="7">
    <location>
        <begin position="89"/>
        <end position="236"/>
    </location>
</feature>
<comment type="pathway">
    <text evidence="2">Cell wall biogenesis; lipoteichoic acid biosynthesis.</text>
</comment>
<dbReference type="SUPFAM" id="SSF53649">
    <property type="entry name" value="Alkaline phosphatase-like"/>
    <property type="match status" value="1"/>
</dbReference>
<dbReference type="InterPro" id="IPR000917">
    <property type="entry name" value="Sulfatase_N"/>
</dbReference>
<dbReference type="AlphaFoldDB" id="A0A414A4B4"/>
<evidence type="ECO:0000256" key="4">
    <source>
        <dbReference type="ARBA" id="ARBA00022692"/>
    </source>
</evidence>
<organism evidence="9 11">
    <name type="scientific">Agathobacter rectalis</name>
    <dbReference type="NCBI Taxonomy" id="39491"/>
    <lineage>
        <taxon>Bacteria</taxon>
        <taxon>Bacillati</taxon>
        <taxon>Bacillota</taxon>
        <taxon>Clostridia</taxon>
        <taxon>Lachnospirales</taxon>
        <taxon>Lachnospiraceae</taxon>
        <taxon>Agathobacter</taxon>
    </lineage>
</organism>
<keyword evidence="4" id="KW-0812">Transmembrane</keyword>
<keyword evidence="5" id="KW-1133">Transmembrane helix</keyword>
<dbReference type="Gene3D" id="3.40.720.10">
    <property type="entry name" value="Alkaline Phosphatase, subunit A"/>
    <property type="match status" value="1"/>
</dbReference>
<evidence type="ECO:0000313" key="9">
    <source>
        <dbReference type="EMBL" id="RHC40442.1"/>
    </source>
</evidence>
<dbReference type="PANTHER" id="PTHR47371">
    <property type="entry name" value="LIPOTEICHOIC ACID SYNTHASE"/>
    <property type="match status" value="1"/>
</dbReference>
<evidence type="ECO:0000256" key="3">
    <source>
        <dbReference type="ARBA" id="ARBA00022475"/>
    </source>
</evidence>
<keyword evidence="3" id="KW-1003">Cell membrane</keyword>
<name>A0A414A4B4_9FIRM</name>
<accession>A0A414A4B4</accession>
<keyword evidence="6" id="KW-0472">Membrane</keyword>
<dbReference type="CDD" id="cd16015">
    <property type="entry name" value="LTA_synthase"/>
    <property type="match status" value="1"/>
</dbReference>
<evidence type="ECO:0000256" key="1">
    <source>
        <dbReference type="ARBA" id="ARBA00004651"/>
    </source>
</evidence>
<dbReference type="GO" id="GO:0005886">
    <property type="term" value="C:plasma membrane"/>
    <property type="evidence" value="ECO:0007669"/>
    <property type="project" value="UniProtKB-SubCell"/>
</dbReference>
<dbReference type="PANTHER" id="PTHR47371:SF3">
    <property type="entry name" value="PHOSPHOGLYCEROL TRANSFERASE I"/>
    <property type="match status" value="1"/>
</dbReference>
<protein>
    <submittedName>
        <fullName evidence="9">LTA synthase family protein</fullName>
    </submittedName>
</protein>
<evidence type="ECO:0000313" key="8">
    <source>
        <dbReference type="EMBL" id="RGZ94124.1"/>
    </source>
</evidence>
<evidence type="ECO:0000259" key="7">
    <source>
        <dbReference type="Pfam" id="PF00884"/>
    </source>
</evidence>
<proteinExistence type="predicted"/>
<dbReference type="InterPro" id="IPR017850">
    <property type="entry name" value="Alkaline_phosphatase_core_sf"/>
</dbReference>
<dbReference type="EMBL" id="QSHU01000004">
    <property type="protein sequence ID" value="RHC40442.1"/>
    <property type="molecule type" value="Genomic_DNA"/>
</dbReference>
<reference evidence="10 11" key="1">
    <citation type="submission" date="2018-08" db="EMBL/GenBank/DDBJ databases">
        <title>A genome reference for cultivated species of the human gut microbiota.</title>
        <authorList>
            <person name="Zou Y."/>
            <person name="Xue W."/>
            <person name="Luo G."/>
        </authorList>
    </citation>
    <scope>NUCLEOTIDE SEQUENCE [LARGE SCALE GENOMIC DNA]</scope>
    <source>
        <strain evidence="9 11">AM36-3AA</strain>
        <strain evidence="8 10">AM47-6BH</strain>
    </source>
</reference>
<dbReference type="EMBL" id="QSES01000007">
    <property type="protein sequence ID" value="RGZ94124.1"/>
    <property type="molecule type" value="Genomic_DNA"/>
</dbReference>
<dbReference type="Proteomes" id="UP000283721">
    <property type="component" value="Unassembled WGS sequence"/>
</dbReference>
<evidence type="ECO:0000256" key="5">
    <source>
        <dbReference type="ARBA" id="ARBA00022989"/>
    </source>
</evidence>
<gene>
    <name evidence="9" type="ORF">DW848_04735</name>
    <name evidence="8" type="ORF">DW967_04995</name>
</gene>